<comment type="caution">
    <text evidence="3">Lacks conserved residue(s) required for the propagation of feature annotation.</text>
</comment>
<evidence type="ECO:0000256" key="3">
    <source>
        <dbReference type="HAMAP-Rule" id="MF_00187"/>
    </source>
</evidence>
<dbReference type="SUPFAM" id="SSF53927">
    <property type="entry name" value="Cytidine deaminase-like"/>
    <property type="match status" value="1"/>
</dbReference>
<comment type="function">
    <text evidence="3">Required for formate dehydrogenase (FDH) activity. Acts as a sulfur carrier protein that transfers sulfur from IscS to the molybdenum cofactor prior to its insertion into FDH.</text>
</comment>
<dbReference type="Gene3D" id="3.10.20.10">
    <property type="match status" value="1"/>
</dbReference>
<comment type="subcellular location">
    <subcellularLocation>
        <location evidence="3">Cytoplasm</location>
    </subcellularLocation>
</comment>
<dbReference type="GO" id="GO:0005737">
    <property type="term" value="C:cytoplasm"/>
    <property type="evidence" value="ECO:0007669"/>
    <property type="project" value="UniProtKB-SubCell"/>
</dbReference>
<evidence type="ECO:0000256" key="2">
    <source>
        <dbReference type="ARBA" id="ARBA00023150"/>
    </source>
</evidence>
<evidence type="ECO:0000313" key="6">
    <source>
        <dbReference type="Proteomes" id="UP000214720"/>
    </source>
</evidence>
<dbReference type="Proteomes" id="UP000214720">
    <property type="component" value="Unassembled WGS sequence"/>
</dbReference>
<dbReference type="InterPro" id="IPR016193">
    <property type="entry name" value="Cytidine_deaminase-like"/>
</dbReference>
<comment type="similarity">
    <text evidence="3">Belongs to the FdhD family.</text>
</comment>
<dbReference type="GO" id="GO:0097163">
    <property type="term" value="F:sulfur carrier activity"/>
    <property type="evidence" value="ECO:0007669"/>
    <property type="project" value="UniProtKB-UniRule"/>
</dbReference>
<reference evidence="6" key="1">
    <citation type="submission" date="2017-01" db="EMBL/GenBank/DDBJ databases">
        <title>Genome Analysis of Deinococcus marmoris KOPRI26562.</title>
        <authorList>
            <person name="Kim J.H."/>
            <person name="Oh H.-M."/>
        </authorList>
    </citation>
    <scope>NUCLEOTIDE SEQUENCE [LARGE SCALE GENOMIC DNA]</scope>
    <source>
        <strain evidence="6">PAMC 26633</strain>
    </source>
</reference>
<dbReference type="GO" id="GO:0016783">
    <property type="term" value="F:sulfurtransferase activity"/>
    <property type="evidence" value="ECO:0007669"/>
    <property type="project" value="InterPro"/>
</dbReference>
<dbReference type="AlphaFoldDB" id="A0A226XCA3"/>
<gene>
    <name evidence="3" type="primary">fdhD</name>
    <name evidence="5" type="ORF">BSU04_00720</name>
</gene>
<dbReference type="HAMAP" id="MF_00187">
    <property type="entry name" value="FdhD"/>
    <property type="match status" value="1"/>
</dbReference>
<proteinExistence type="inferred from homology"/>
<evidence type="ECO:0000313" key="5">
    <source>
        <dbReference type="EMBL" id="OXC80640.1"/>
    </source>
</evidence>
<evidence type="ECO:0000256" key="1">
    <source>
        <dbReference type="ARBA" id="ARBA00022490"/>
    </source>
</evidence>
<protein>
    <recommendedName>
        <fullName evidence="3">Sulfur carrier protein FdhD</fullName>
    </recommendedName>
</protein>
<dbReference type="PIRSF" id="PIRSF015626">
    <property type="entry name" value="FdhD"/>
    <property type="match status" value="1"/>
</dbReference>
<dbReference type="EMBL" id="MTHB01000011">
    <property type="protein sequence ID" value="OXC80640.1"/>
    <property type="molecule type" value="Genomic_DNA"/>
</dbReference>
<keyword evidence="2 3" id="KW-0501">Molybdenum cofactor biosynthesis</keyword>
<comment type="caution">
    <text evidence="5">The sequence shown here is derived from an EMBL/GenBank/DDBJ whole genome shotgun (WGS) entry which is preliminary data.</text>
</comment>
<dbReference type="GO" id="GO:0006777">
    <property type="term" value="P:Mo-molybdopterin cofactor biosynthetic process"/>
    <property type="evidence" value="ECO:0007669"/>
    <property type="project" value="UniProtKB-UniRule"/>
</dbReference>
<organism evidence="5 6">
    <name type="scientific">Caballeronia sordidicola</name>
    <name type="common">Burkholderia sordidicola</name>
    <dbReference type="NCBI Taxonomy" id="196367"/>
    <lineage>
        <taxon>Bacteria</taxon>
        <taxon>Pseudomonadati</taxon>
        <taxon>Pseudomonadota</taxon>
        <taxon>Betaproteobacteria</taxon>
        <taxon>Burkholderiales</taxon>
        <taxon>Burkholderiaceae</taxon>
        <taxon>Caballeronia</taxon>
    </lineage>
</organism>
<dbReference type="Gene3D" id="3.40.140.10">
    <property type="entry name" value="Cytidine Deaminase, domain 2"/>
    <property type="match status" value="1"/>
</dbReference>
<feature type="active site" description="Cysteine persulfide intermediate" evidence="3">
    <location>
        <position position="144"/>
    </location>
</feature>
<dbReference type="InterPro" id="IPR003786">
    <property type="entry name" value="FdhD"/>
</dbReference>
<sequence length="303" mass="33189">MDAHGKRLKRNIESNQQVSHAMNDTDIDDQPGYVQRPVRRHRLGETRDAADDVGQEWPVALVYNGISHAVMMCTPRDLEAFAVGFSLTEGIVERGSDIHDIEVFFHDTPAGDTLPHAEVHLQVVQQAFVAMKQKRRALAGRTGCGVCGIESIDLLDLQPERVPETGFLSRLADDAIAHAAHELPAHQQLSKLTGGLHAAAWCDERGAVNYAFEDVGRHNALDKLIGHLVLQRVDTTQGFVFLSSRASYELVRKSARVGVPMLVTISAPTSLAISIAEKAGLRLVSFARENGFVEYGRVDGATR</sequence>
<dbReference type="eggNOG" id="COG1526">
    <property type="taxonomic scope" value="Bacteria"/>
</dbReference>
<feature type="compositionally biased region" description="Polar residues" evidence="4">
    <location>
        <begin position="13"/>
        <end position="22"/>
    </location>
</feature>
<dbReference type="PANTHER" id="PTHR30592:SF1">
    <property type="entry name" value="SULFUR CARRIER PROTEIN FDHD"/>
    <property type="match status" value="1"/>
</dbReference>
<dbReference type="PANTHER" id="PTHR30592">
    <property type="entry name" value="FORMATE DEHYDROGENASE"/>
    <property type="match status" value="1"/>
</dbReference>
<keyword evidence="1 3" id="KW-0963">Cytoplasm</keyword>
<dbReference type="NCBIfam" id="TIGR00129">
    <property type="entry name" value="fdhD_narQ"/>
    <property type="match status" value="1"/>
</dbReference>
<dbReference type="Pfam" id="PF02634">
    <property type="entry name" value="FdhD-NarQ"/>
    <property type="match status" value="1"/>
</dbReference>
<feature type="region of interest" description="Disordered" evidence="4">
    <location>
        <begin position="1"/>
        <end position="32"/>
    </location>
</feature>
<name>A0A226XCA3_CABSO</name>
<evidence type="ECO:0000256" key="4">
    <source>
        <dbReference type="SAM" id="MobiDB-lite"/>
    </source>
</evidence>
<accession>A0A226XCA3</accession>